<organism evidence="1 2">
    <name type="scientific">Halocaridina rubra</name>
    <name type="common">Hawaiian red shrimp</name>
    <dbReference type="NCBI Taxonomy" id="373956"/>
    <lineage>
        <taxon>Eukaryota</taxon>
        <taxon>Metazoa</taxon>
        <taxon>Ecdysozoa</taxon>
        <taxon>Arthropoda</taxon>
        <taxon>Crustacea</taxon>
        <taxon>Multicrustacea</taxon>
        <taxon>Malacostraca</taxon>
        <taxon>Eumalacostraca</taxon>
        <taxon>Eucarida</taxon>
        <taxon>Decapoda</taxon>
        <taxon>Pleocyemata</taxon>
        <taxon>Caridea</taxon>
        <taxon>Atyoidea</taxon>
        <taxon>Atyidae</taxon>
        <taxon>Halocaridina</taxon>
    </lineage>
</organism>
<keyword evidence="2" id="KW-1185">Reference proteome</keyword>
<protein>
    <submittedName>
        <fullName evidence="1">Uncharacterized protein</fullName>
    </submittedName>
</protein>
<reference evidence="1 2" key="1">
    <citation type="submission" date="2023-11" db="EMBL/GenBank/DDBJ databases">
        <title>Halocaridina rubra genome assembly.</title>
        <authorList>
            <person name="Smith C."/>
        </authorList>
    </citation>
    <scope>NUCLEOTIDE SEQUENCE [LARGE SCALE GENOMIC DNA]</scope>
    <source>
        <strain evidence="1">EP-1</strain>
        <tissue evidence="1">Whole</tissue>
    </source>
</reference>
<proteinExistence type="predicted"/>
<dbReference type="AlphaFoldDB" id="A0AAN9AGV2"/>
<evidence type="ECO:0000313" key="1">
    <source>
        <dbReference type="EMBL" id="KAK7086604.1"/>
    </source>
</evidence>
<dbReference type="Proteomes" id="UP001381693">
    <property type="component" value="Unassembled WGS sequence"/>
</dbReference>
<comment type="caution">
    <text evidence="1">The sequence shown here is derived from an EMBL/GenBank/DDBJ whole genome shotgun (WGS) entry which is preliminary data.</text>
</comment>
<evidence type="ECO:0000313" key="2">
    <source>
        <dbReference type="Proteomes" id="UP001381693"/>
    </source>
</evidence>
<dbReference type="EMBL" id="JAXCGZ010000136">
    <property type="protein sequence ID" value="KAK7086604.1"/>
    <property type="molecule type" value="Genomic_DNA"/>
</dbReference>
<accession>A0AAN9AGV2</accession>
<name>A0AAN9AGV2_HALRR</name>
<feature type="non-terminal residue" evidence="1">
    <location>
        <position position="1"/>
    </location>
</feature>
<gene>
    <name evidence="1" type="ORF">SK128_002332</name>
</gene>
<sequence length="59" mass="6466">AIPIKKCVHDKGLGAGNVACESCMKRRLLVNRGREREESREKPSGEEECDVIGNGVLVE</sequence>